<evidence type="ECO:0000256" key="1">
    <source>
        <dbReference type="SAM" id="MobiDB-lite"/>
    </source>
</evidence>
<reference evidence="3 4" key="1">
    <citation type="journal article" date="2019" name="New Phytol.">
        <title>Comparative genomics reveals unique wood-decay strategies and fruiting body development in the Schizophyllaceae.</title>
        <authorList>
            <person name="Almasi E."/>
            <person name="Sahu N."/>
            <person name="Krizsan K."/>
            <person name="Balint B."/>
            <person name="Kovacs G.M."/>
            <person name="Kiss B."/>
            <person name="Cseklye J."/>
            <person name="Drula E."/>
            <person name="Henrissat B."/>
            <person name="Nagy I."/>
            <person name="Chovatia M."/>
            <person name="Adam C."/>
            <person name="LaButti K."/>
            <person name="Lipzen A."/>
            <person name="Riley R."/>
            <person name="Grigoriev I.V."/>
            <person name="Nagy L.G."/>
        </authorList>
    </citation>
    <scope>NUCLEOTIDE SEQUENCE [LARGE SCALE GENOMIC DNA]</scope>
    <source>
        <strain evidence="3 4">NL-1724</strain>
    </source>
</reference>
<feature type="signal peptide" evidence="2">
    <location>
        <begin position="1"/>
        <end position="18"/>
    </location>
</feature>
<dbReference type="EMBL" id="VDMD01000039">
    <property type="protein sequence ID" value="TRM58084.1"/>
    <property type="molecule type" value="Genomic_DNA"/>
</dbReference>
<organism evidence="3 4">
    <name type="scientific">Schizophyllum amplum</name>
    <dbReference type="NCBI Taxonomy" id="97359"/>
    <lineage>
        <taxon>Eukaryota</taxon>
        <taxon>Fungi</taxon>
        <taxon>Dikarya</taxon>
        <taxon>Basidiomycota</taxon>
        <taxon>Agaricomycotina</taxon>
        <taxon>Agaricomycetes</taxon>
        <taxon>Agaricomycetidae</taxon>
        <taxon>Agaricales</taxon>
        <taxon>Schizophyllaceae</taxon>
        <taxon>Schizophyllum</taxon>
    </lineage>
</organism>
<dbReference type="AlphaFoldDB" id="A0A550BZW6"/>
<accession>A0A550BZW6</accession>
<evidence type="ECO:0008006" key="5">
    <source>
        <dbReference type="Google" id="ProtNLM"/>
    </source>
</evidence>
<dbReference type="OrthoDB" id="3057617at2759"/>
<gene>
    <name evidence="3" type="ORF">BD626DRAFT_512718</name>
</gene>
<dbReference type="Proteomes" id="UP000320762">
    <property type="component" value="Unassembled WGS sequence"/>
</dbReference>
<keyword evidence="4" id="KW-1185">Reference proteome</keyword>
<comment type="caution">
    <text evidence="3">The sequence shown here is derived from an EMBL/GenBank/DDBJ whole genome shotgun (WGS) entry which is preliminary data.</text>
</comment>
<sequence length="83" mass="9318">MSQNLGAGLLYLLTCGCCCPGGQDPYTGTRGCWCCLRARNVHAREKEVDSHFLERDYRRDASGHIHMQPSPSRTMTRDRTGSK</sequence>
<protein>
    <recommendedName>
        <fullName evidence="5">Secreted protein</fullName>
    </recommendedName>
</protein>
<feature type="chain" id="PRO_5022241777" description="Secreted protein" evidence="2">
    <location>
        <begin position="19"/>
        <end position="83"/>
    </location>
</feature>
<feature type="non-terminal residue" evidence="3">
    <location>
        <position position="83"/>
    </location>
</feature>
<evidence type="ECO:0000313" key="4">
    <source>
        <dbReference type="Proteomes" id="UP000320762"/>
    </source>
</evidence>
<feature type="region of interest" description="Disordered" evidence="1">
    <location>
        <begin position="60"/>
        <end position="83"/>
    </location>
</feature>
<evidence type="ECO:0000256" key="2">
    <source>
        <dbReference type="SAM" id="SignalP"/>
    </source>
</evidence>
<evidence type="ECO:0000313" key="3">
    <source>
        <dbReference type="EMBL" id="TRM58084.1"/>
    </source>
</evidence>
<proteinExistence type="predicted"/>
<name>A0A550BZW6_9AGAR</name>
<keyword evidence="2" id="KW-0732">Signal</keyword>